<dbReference type="EMBL" id="JACETM010000011">
    <property type="protein sequence ID" value="MBA4723935.1"/>
    <property type="molecule type" value="Genomic_DNA"/>
</dbReference>
<evidence type="ECO:0000259" key="1">
    <source>
        <dbReference type="Pfam" id="PF02602"/>
    </source>
</evidence>
<dbReference type="GO" id="GO:0004852">
    <property type="term" value="F:uroporphyrinogen-III synthase activity"/>
    <property type="evidence" value="ECO:0007669"/>
    <property type="project" value="InterPro"/>
</dbReference>
<dbReference type="SUPFAM" id="SSF69618">
    <property type="entry name" value="HemD-like"/>
    <property type="match status" value="1"/>
</dbReference>
<accession>A0A838YX42</accession>
<dbReference type="AlphaFoldDB" id="A0A838YX42"/>
<dbReference type="Proteomes" id="UP000585327">
    <property type="component" value="Unassembled WGS sequence"/>
</dbReference>
<dbReference type="CDD" id="cd06578">
    <property type="entry name" value="HemD"/>
    <property type="match status" value="1"/>
</dbReference>
<protein>
    <submittedName>
        <fullName evidence="2">Uroporphyrinogen-III synthase</fullName>
    </submittedName>
</protein>
<comment type="caution">
    <text evidence="2">The sequence shown here is derived from an EMBL/GenBank/DDBJ whole genome shotgun (WGS) entry which is preliminary data.</text>
</comment>
<feature type="domain" description="Tetrapyrrole biosynthesis uroporphyrinogen III synthase" evidence="1">
    <location>
        <begin position="36"/>
        <end position="209"/>
    </location>
</feature>
<evidence type="ECO:0000313" key="3">
    <source>
        <dbReference type="Proteomes" id="UP000585327"/>
    </source>
</evidence>
<dbReference type="Pfam" id="PF02602">
    <property type="entry name" value="HEM4"/>
    <property type="match status" value="1"/>
</dbReference>
<evidence type="ECO:0000313" key="2">
    <source>
        <dbReference type="EMBL" id="MBA4723935.1"/>
    </source>
</evidence>
<gene>
    <name evidence="2" type="ORF">H2021_01840</name>
</gene>
<proteinExistence type="predicted"/>
<dbReference type="Gene3D" id="3.40.50.10090">
    <property type="match status" value="2"/>
</dbReference>
<organism evidence="2 3">
    <name type="scientific">SAR86 cluster bacterium</name>
    <dbReference type="NCBI Taxonomy" id="2030880"/>
    <lineage>
        <taxon>Bacteria</taxon>
        <taxon>Pseudomonadati</taxon>
        <taxon>Pseudomonadota</taxon>
        <taxon>Gammaproteobacteria</taxon>
        <taxon>SAR86 cluster</taxon>
    </lineage>
</organism>
<sequence>MIVNTRPLALSDSIKEIELKEKIDIRHIHLTSISQVQDKVSQEKWVNLLANIDIYKNIIFTSRSAVKFGMQLVPENKLKTFFLKKIYAIGPATGSELIKHNVKPIIASNPNSESLAEDLNTNNNDRNLIFCGTNTRGHLQNELKNIDEIKCYELTYNEIELSSFNKEKEVVLIYNLKTLEFILNNIDEEVIKEKIFVMSSQRILDAGKDIQNLNGIVANDASDKSMIDAAKNII</sequence>
<dbReference type="InterPro" id="IPR036108">
    <property type="entry name" value="4pyrrol_syn_uPrphyn_synt_sf"/>
</dbReference>
<reference evidence="2 3" key="1">
    <citation type="submission" date="2020-06" db="EMBL/GenBank/DDBJ databases">
        <title>Dysbiosis in marine aquaculture revealed through microbiome analysis: reverse ecology for environmental sustainability.</title>
        <authorList>
            <person name="Haro-Moreno J.M."/>
            <person name="Coutinho F.H."/>
            <person name="Zaragoza-Solas A."/>
            <person name="Picazo A."/>
            <person name="Almagro-Moreno S."/>
            <person name="Lopez-Perez M."/>
        </authorList>
    </citation>
    <scope>NUCLEOTIDE SEQUENCE [LARGE SCALE GENOMIC DNA]</scope>
    <source>
        <strain evidence="2">MCMED-G42</strain>
    </source>
</reference>
<name>A0A838YX42_9GAMM</name>
<dbReference type="GO" id="GO:0033014">
    <property type="term" value="P:tetrapyrrole biosynthetic process"/>
    <property type="evidence" value="ECO:0007669"/>
    <property type="project" value="InterPro"/>
</dbReference>
<dbReference type="InterPro" id="IPR003754">
    <property type="entry name" value="4pyrrol_synth_uPrphyn_synth"/>
</dbReference>